<name>A0A0D0DH34_9AGAM</name>
<evidence type="ECO:0000313" key="2">
    <source>
        <dbReference type="EMBL" id="KIK89998.1"/>
    </source>
</evidence>
<feature type="region of interest" description="Disordered" evidence="1">
    <location>
        <begin position="604"/>
        <end position="641"/>
    </location>
</feature>
<evidence type="ECO:0000313" key="3">
    <source>
        <dbReference type="Proteomes" id="UP000054538"/>
    </source>
</evidence>
<organism evidence="2 3">
    <name type="scientific">Paxillus rubicundulus Ve08.2h10</name>
    <dbReference type="NCBI Taxonomy" id="930991"/>
    <lineage>
        <taxon>Eukaryota</taxon>
        <taxon>Fungi</taxon>
        <taxon>Dikarya</taxon>
        <taxon>Basidiomycota</taxon>
        <taxon>Agaricomycotina</taxon>
        <taxon>Agaricomycetes</taxon>
        <taxon>Agaricomycetidae</taxon>
        <taxon>Boletales</taxon>
        <taxon>Paxilineae</taxon>
        <taxon>Paxillaceae</taxon>
        <taxon>Paxillus</taxon>
    </lineage>
</organism>
<dbReference type="EMBL" id="KN825524">
    <property type="protein sequence ID" value="KIK89998.1"/>
    <property type="molecule type" value="Genomic_DNA"/>
</dbReference>
<dbReference type="Proteomes" id="UP000054538">
    <property type="component" value="Unassembled WGS sequence"/>
</dbReference>
<feature type="compositionally biased region" description="Polar residues" evidence="1">
    <location>
        <begin position="605"/>
        <end position="620"/>
    </location>
</feature>
<feature type="compositionally biased region" description="Basic residues" evidence="1">
    <location>
        <begin position="234"/>
        <end position="249"/>
    </location>
</feature>
<dbReference type="InParanoid" id="A0A0D0DH34"/>
<evidence type="ECO:0000256" key="1">
    <source>
        <dbReference type="SAM" id="MobiDB-lite"/>
    </source>
</evidence>
<dbReference type="HOGENOM" id="CLU_427055_0_0_1"/>
<accession>A0A0D0DH34</accession>
<protein>
    <submittedName>
        <fullName evidence="2">Uncharacterized protein</fullName>
    </submittedName>
</protein>
<dbReference type="AlphaFoldDB" id="A0A0D0DH34"/>
<reference evidence="3" key="2">
    <citation type="submission" date="2015-01" db="EMBL/GenBank/DDBJ databases">
        <title>Evolutionary Origins and Diversification of the Mycorrhizal Mutualists.</title>
        <authorList>
            <consortium name="DOE Joint Genome Institute"/>
            <consortium name="Mycorrhizal Genomics Consortium"/>
            <person name="Kohler A."/>
            <person name="Kuo A."/>
            <person name="Nagy L.G."/>
            <person name="Floudas D."/>
            <person name="Copeland A."/>
            <person name="Barry K.W."/>
            <person name="Cichocki N."/>
            <person name="Veneault-Fourrey C."/>
            <person name="LaButti K."/>
            <person name="Lindquist E.A."/>
            <person name="Lipzen A."/>
            <person name="Lundell T."/>
            <person name="Morin E."/>
            <person name="Murat C."/>
            <person name="Riley R."/>
            <person name="Ohm R."/>
            <person name="Sun H."/>
            <person name="Tunlid A."/>
            <person name="Henrissat B."/>
            <person name="Grigoriev I.V."/>
            <person name="Hibbett D.S."/>
            <person name="Martin F."/>
        </authorList>
    </citation>
    <scope>NUCLEOTIDE SEQUENCE [LARGE SCALE GENOMIC DNA]</scope>
    <source>
        <strain evidence="3">Ve08.2h10</strain>
    </source>
</reference>
<feature type="region of interest" description="Disordered" evidence="1">
    <location>
        <begin position="445"/>
        <end position="466"/>
    </location>
</feature>
<feature type="region of interest" description="Disordered" evidence="1">
    <location>
        <begin position="231"/>
        <end position="252"/>
    </location>
</feature>
<keyword evidence="3" id="KW-1185">Reference proteome</keyword>
<reference evidence="2 3" key="1">
    <citation type="submission" date="2014-04" db="EMBL/GenBank/DDBJ databases">
        <authorList>
            <consortium name="DOE Joint Genome Institute"/>
            <person name="Kuo A."/>
            <person name="Kohler A."/>
            <person name="Jargeat P."/>
            <person name="Nagy L.G."/>
            <person name="Floudas D."/>
            <person name="Copeland A."/>
            <person name="Barry K.W."/>
            <person name="Cichocki N."/>
            <person name="Veneault-Fourrey C."/>
            <person name="LaButti K."/>
            <person name="Lindquist E.A."/>
            <person name="Lipzen A."/>
            <person name="Lundell T."/>
            <person name="Morin E."/>
            <person name="Murat C."/>
            <person name="Sun H."/>
            <person name="Tunlid A."/>
            <person name="Henrissat B."/>
            <person name="Grigoriev I.V."/>
            <person name="Hibbett D.S."/>
            <person name="Martin F."/>
            <person name="Nordberg H.P."/>
            <person name="Cantor M.N."/>
            <person name="Hua S.X."/>
        </authorList>
    </citation>
    <scope>NUCLEOTIDE SEQUENCE [LARGE SCALE GENOMIC DNA]</scope>
    <source>
        <strain evidence="2 3">Ve08.2h10</strain>
    </source>
</reference>
<sequence length="641" mass="71371">MLVQPEETENEHVDISDLSLGTLRGYREFAFPKEVSNISHDPHLSLDSADEWVTIGGIALYRQWEKTPRHTLDRLESISISSSSIGVLKAFRELILPASLLSHSYFGLDDAEHWITEAAFQAFILTRHRQTTQSHSTSVPRTPHRYYCSLPVTTLKAYEQSPCCSVSCSVTPAPPRSTAVLLQQAPGRPHKGLLPTEVIEVLDSDEETASLLTLPTTVKWALSPEPTLDLSVSKTKRSSKSRPSKRRKQSGAVKITTKLSVDEIEVMDGVLTTWTVPVLRLLIGLTSALCMYLKSEVERSICWTLLSSPSGINELPNTVPLDMIERLKGFPGLQTTKEIEEWHKFCQSVSDQSVRNWYQQKIVHPWFLPSVNGFLSLMEPDSWKLTPSHTNIAETAHAARNAETSISVALLTAVLQARERDVKIVEEIAMIEREGVMPRRWNGTAERDKHNAQRQARVMQKTTERDTQLGQYDELQAERAAGVAANKDSLARQKVIEAELAIARDSSHTMKTSALEERVASLRRERDCEKEMQRNWAPRQKEIDTKIQALKDSGLSGARLNGHRKVQRPLSSTASTSIPRDQNGDYGDDESADIHMGTELKHFSVPTQTNPGPSNCSSDPIASGPTPFDNLDMACGDGEVG</sequence>
<proteinExistence type="predicted"/>
<feature type="region of interest" description="Disordered" evidence="1">
    <location>
        <begin position="554"/>
        <end position="590"/>
    </location>
</feature>
<feature type="compositionally biased region" description="Polar residues" evidence="1">
    <location>
        <begin position="569"/>
        <end position="580"/>
    </location>
</feature>
<gene>
    <name evidence="2" type="ORF">PAXRUDRAFT_14369</name>
</gene>
<dbReference type="OrthoDB" id="2990096at2759"/>